<gene>
    <name evidence="1" type="ORF">PACLA_8A037880</name>
</gene>
<dbReference type="EMBL" id="CACRXK020010758">
    <property type="protein sequence ID" value="CAB4020055.1"/>
    <property type="molecule type" value="Genomic_DNA"/>
</dbReference>
<dbReference type="OrthoDB" id="5986097at2759"/>
<comment type="caution">
    <text evidence="1">The sequence shown here is derived from an EMBL/GenBank/DDBJ whole genome shotgun (WGS) entry which is preliminary data.</text>
</comment>
<name>A0A6S7ILN8_PARCT</name>
<evidence type="ECO:0000313" key="2">
    <source>
        <dbReference type="Proteomes" id="UP001152795"/>
    </source>
</evidence>
<proteinExistence type="predicted"/>
<feature type="non-terminal residue" evidence="1">
    <location>
        <position position="192"/>
    </location>
</feature>
<accession>A0A6S7ILN8</accession>
<reference evidence="1" key="1">
    <citation type="submission" date="2020-04" db="EMBL/GenBank/DDBJ databases">
        <authorList>
            <person name="Alioto T."/>
            <person name="Alioto T."/>
            <person name="Gomez Garrido J."/>
        </authorList>
    </citation>
    <scope>NUCLEOTIDE SEQUENCE</scope>
    <source>
        <strain evidence="1">A484AB</strain>
    </source>
</reference>
<sequence length="192" mass="21792">MVVKEEFFDQAKDLFEETGVKITTDGHKILGAACGKRSFVDEYVADKIDEWKDEIEMLSKIAETYPHAAYTAFTRAIVCKWQYLMRTIDGIGSMFQPLENAITAKLIPALTGRGPCSSVERTILSLPTRHGGLNVVNPVEVANSHYNASLKIIEPLKKMIISQTTTYKKIYLHDIKDLRRQKNQYHQQLATE</sequence>
<dbReference type="AlphaFoldDB" id="A0A6S7ILN8"/>
<organism evidence="1 2">
    <name type="scientific">Paramuricea clavata</name>
    <name type="common">Red gorgonian</name>
    <name type="synonym">Violescent sea-whip</name>
    <dbReference type="NCBI Taxonomy" id="317549"/>
    <lineage>
        <taxon>Eukaryota</taxon>
        <taxon>Metazoa</taxon>
        <taxon>Cnidaria</taxon>
        <taxon>Anthozoa</taxon>
        <taxon>Octocorallia</taxon>
        <taxon>Malacalcyonacea</taxon>
        <taxon>Plexauridae</taxon>
        <taxon>Paramuricea</taxon>
    </lineage>
</organism>
<evidence type="ECO:0000313" key="1">
    <source>
        <dbReference type="EMBL" id="CAB4020055.1"/>
    </source>
</evidence>
<protein>
    <submittedName>
        <fullName evidence="1">Uncharacterized protein</fullName>
    </submittedName>
</protein>
<keyword evidence="2" id="KW-1185">Reference proteome</keyword>
<dbReference type="Proteomes" id="UP001152795">
    <property type="component" value="Unassembled WGS sequence"/>
</dbReference>